<protein>
    <recommendedName>
        <fullName evidence="3">F-box domain-containing protein</fullName>
    </recommendedName>
</protein>
<dbReference type="AlphaFoldDB" id="A0A319ENS4"/>
<organism evidence="1 2">
    <name type="scientific">Aspergillus sclerotiicarbonarius (strain CBS 121057 / IBT 28362)</name>
    <dbReference type="NCBI Taxonomy" id="1448318"/>
    <lineage>
        <taxon>Eukaryota</taxon>
        <taxon>Fungi</taxon>
        <taxon>Dikarya</taxon>
        <taxon>Ascomycota</taxon>
        <taxon>Pezizomycotina</taxon>
        <taxon>Eurotiomycetes</taxon>
        <taxon>Eurotiomycetidae</taxon>
        <taxon>Eurotiales</taxon>
        <taxon>Aspergillaceae</taxon>
        <taxon>Aspergillus</taxon>
        <taxon>Aspergillus subgen. Circumdati</taxon>
    </lineage>
</organism>
<gene>
    <name evidence="1" type="ORF">BO78DRAFT_382023</name>
</gene>
<reference evidence="1 2" key="1">
    <citation type="submission" date="2018-02" db="EMBL/GenBank/DDBJ databases">
        <title>The genomes of Aspergillus section Nigri reveals drivers in fungal speciation.</title>
        <authorList>
            <consortium name="DOE Joint Genome Institute"/>
            <person name="Vesth T.C."/>
            <person name="Nybo J."/>
            <person name="Theobald S."/>
            <person name="Brandl J."/>
            <person name="Frisvad J.C."/>
            <person name="Nielsen K.F."/>
            <person name="Lyhne E.K."/>
            <person name="Kogle M.E."/>
            <person name="Kuo A."/>
            <person name="Riley R."/>
            <person name="Clum A."/>
            <person name="Nolan M."/>
            <person name="Lipzen A."/>
            <person name="Salamov A."/>
            <person name="Henrissat B."/>
            <person name="Wiebenga A."/>
            <person name="De vries R.P."/>
            <person name="Grigoriev I.V."/>
            <person name="Mortensen U.H."/>
            <person name="Andersen M.R."/>
            <person name="Baker S.E."/>
        </authorList>
    </citation>
    <scope>NUCLEOTIDE SEQUENCE [LARGE SCALE GENOMIC DNA]</scope>
    <source>
        <strain evidence="1 2">CBS 121057</strain>
    </source>
</reference>
<dbReference type="STRING" id="1448318.A0A319ENS4"/>
<accession>A0A319ENS4</accession>
<dbReference type="VEuPathDB" id="FungiDB:BO78DRAFT_382023"/>
<name>A0A319ENS4_ASPSB</name>
<evidence type="ECO:0000313" key="2">
    <source>
        <dbReference type="Proteomes" id="UP000248423"/>
    </source>
</evidence>
<keyword evidence="2" id="KW-1185">Reference proteome</keyword>
<sequence length="231" mass="27051">MDRPSSTRIFFIPELLEAILLDVDLRTLLTSAQRVCYFWHCVIRDSTPLQEKLFFKPMSPTSQHHQTPTRNPLIESDLWHCLKMTQLQVNDIWDPYMRHPYFSRAEICGRPEASWRHMLLQQPPTSEIATIHGYNVILPENRDNPSYDPLRMHHLDYAVQCKLIGPVMAKDLPLLQDLTVQNMYMPLCIQKIQNASSSRLRNYDVILYQPTWFGPKTIHKASNAMNDHNPK</sequence>
<evidence type="ECO:0000313" key="1">
    <source>
        <dbReference type="EMBL" id="PYI11997.1"/>
    </source>
</evidence>
<evidence type="ECO:0008006" key="3">
    <source>
        <dbReference type="Google" id="ProtNLM"/>
    </source>
</evidence>
<dbReference type="OrthoDB" id="3800738at2759"/>
<dbReference type="EMBL" id="KZ826316">
    <property type="protein sequence ID" value="PYI11997.1"/>
    <property type="molecule type" value="Genomic_DNA"/>
</dbReference>
<dbReference type="Proteomes" id="UP000248423">
    <property type="component" value="Unassembled WGS sequence"/>
</dbReference>
<proteinExistence type="predicted"/>